<evidence type="ECO:0000313" key="4">
    <source>
        <dbReference type="Proteomes" id="UP001157091"/>
    </source>
</evidence>
<reference evidence="4" key="1">
    <citation type="journal article" date="2019" name="Int. J. Syst. Evol. Microbiol.">
        <title>The Global Catalogue of Microorganisms (GCM) 10K type strain sequencing project: providing services to taxonomists for standard genome sequencing and annotation.</title>
        <authorList>
            <consortium name="The Broad Institute Genomics Platform"/>
            <consortium name="The Broad Institute Genome Sequencing Center for Infectious Disease"/>
            <person name="Wu L."/>
            <person name="Ma J."/>
        </authorList>
    </citation>
    <scope>NUCLEOTIDE SEQUENCE [LARGE SCALE GENOMIC DNA]</scope>
    <source>
        <strain evidence="4">NBRC 106348</strain>
    </source>
</reference>
<protein>
    <recommendedName>
        <fullName evidence="2">Phosphoenolpyruvate carboxykinase GTP-utilising N-terminal domain-containing protein</fullName>
    </recommendedName>
</protein>
<feature type="region of interest" description="Disordered" evidence="1">
    <location>
        <begin position="1"/>
        <end position="50"/>
    </location>
</feature>
<dbReference type="EMBL" id="BSUK01000001">
    <property type="protein sequence ID" value="GMA24634.1"/>
    <property type="molecule type" value="Genomic_DNA"/>
</dbReference>
<evidence type="ECO:0000313" key="3">
    <source>
        <dbReference type="EMBL" id="GMA24634.1"/>
    </source>
</evidence>
<sequence length="195" mass="20914">MTLTADPRSRTTGATANPRRTRALEETLRAPSGRELPARPAQAATDPLPGAAGLTATAWVEAVAELTRPDDVVWVDGTDAWRRKLVETMVDAGTLIPLNPELRPGSYLARSAPGDVARVEARTFICSDREDDAGPTNNWREPAVMRAELRGAFDGSMRGRTMYVVPFSMGPVGGALSKLGVQVTDSPTPRCRCSP</sequence>
<dbReference type="Gene3D" id="3.40.449.10">
    <property type="entry name" value="Phosphoenolpyruvate Carboxykinase, domain 1"/>
    <property type="match status" value="2"/>
</dbReference>
<dbReference type="PANTHER" id="PTHR11561:SF0">
    <property type="entry name" value="PHOSPHOENOLPYRUVATE CARBOXYKINASE [GTP]-RELATED"/>
    <property type="match status" value="1"/>
</dbReference>
<dbReference type="InterPro" id="IPR008210">
    <property type="entry name" value="PEP_carboxykinase_N"/>
</dbReference>
<comment type="caution">
    <text evidence="3">The sequence shown here is derived from an EMBL/GenBank/DDBJ whole genome shotgun (WGS) entry which is preliminary data.</text>
</comment>
<dbReference type="Pfam" id="PF17297">
    <property type="entry name" value="PEPCK_N"/>
    <property type="match status" value="1"/>
</dbReference>
<keyword evidence="4" id="KW-1185">Reference proteome</keyword>
<dbReference type="SUPFAM" id="SSF68923">
    <property type="entry name" value="PEP carboxykinase N-terminal domain"/>
    <property type="match status" value="1"/>
</dbReference>
<organism evidence="3 4">
    <name type="scientific">Luteimicrobium album</name>
    <dbReference type="NCBI Taxonomy" id="1054550"/>
    <lineage>
        <taxon>Bacteria</taxon>
        <taxon>Bacillati</taxon>
        <taxon>Actinomycetota</taxon>
        <taxon>Actinomycetes</taxon>
        <taxon>Micrococcales</taxon>
        <taxon>Luteimicrobium</taxon>
    </lineage>
</organism>
<dbReference type="InterPro" id="IPR008209">
    <property type="entry name" value="PEP_carboxykinase_GTP"/>
</dbReference>
<dbReference type="InterPro" id="IPR035078">
    <property type="entry name" value="PEP_carboxykinase_GTP_N"/>
</dbReference>
<feature type="domain" description="Phosphoenolpyruvate carboxykinase GTP-utilising N-terminal" evidence="2">
    <location>
        <begin position="59"/>
        <end position="187"/>
    </location>
</feature>
<name>A0ABQ6I493_9MICO</name>
<dbReference type="PANTHER" id="PTHR11561">
    <property type="entry name" value="PHOSPHOENOLPYRUVATE CARBOXYKINASE"/>
    <property type="match status" value="1"/>
</dbReference>
<proteinExistence type="predicted"/>
<accession>A0ABQ6I493</accession>
<evidence type="ECO:0000259" key="2">
    <source>
        <dbReference type="Pfam" id="PF17297"/>
    </source>
</evidence>
<dbReference type="Proteomes" id="UP001157091">
    <property type="component" value="Unassembled WGS sequence"/>
</dbReference>
<gene>
    <name evidence="3" type="ORF">GCM10025864_23930</name>
</gene>
<evidence type="ECO:0000256" key="1">
    <source>
        <dbReference type="SAM" id="MobiDB-lite"/>
    </source>
</evidence>